<feature type="region of interest" description="Disordered" evidence="2">
    <location>
        <begin position="15"/>
        <end position="40"/>
    </location>
</feature>
<gene>
    <name evidence="4" type="ORF">FGO68_gene2565</name>
</gene>
<dbReference type="EMBL" id="RRYP01001229">
    <property type="protein sequence ID" value="TNV86228.1"/>
    <property type="molecule type" value="Genomic_DNA"/>
</dbReference>
<dbReference type="CDD" id="cd06464">
    <property type="entry name" value="ACD_sHsps-like"/>
    <property type="match status" value="1"/>
</dbReference>
<dbReference type="Pfam" id="PF18201">
    <property type="entry name" value="PIH1_CS"/>
    <property type="match status" value="1"/>
</dbReference>
<proteinExistence type="inferred from homology"/>
<dbReference type="GO" id="GO:0051087">
    <property type="term" value="F:protein-folding chaperone binding"/>
    <property type="evidence" value="ECO:0007669"/>
    <property type="project" value="InterPro"/>
</dbReference>
<evidence type="ECO:0000259" key="3">
    <source>
        <dbReference type="Pfam" id="PF18201"/>
    </source>
</evidence>
<dbReference type="Proteomes" id="UP000785679">
    <property type="component" value="Unassembled WGS sequence"/>
</dbReference>
<comment type="caution">
    <text evidence="4">The sequence shown here is derived from an EMBL/GenBank/DDBJ whole genome shotgun (WGS) entry which is preliminary data.</text>
</comment>
<dbReference type="InterPro" id="IPR041442">
    <property type="entry name" value="PIH1D1/2/3_CS-like"/>
</dbReference>
<dbReference type="SUPFAM" id="SSF49764">
    <property type="entry name" value="HSP20-like chaperones"/>
    <property type="match status" value="1"/>
</dbReference>
<evidence type="ECO:0000313" key="4">
    <source>
        <dbReference type="EMBL" id="TNV86228.1"/>
    </source>
</evidence>
<dbReference type="AlphaFoldDB" id="A0A8J8P2R8"/>
<evidence type="ECO:0000256" key="1">
    <source>
        <dbReference type="ARBA" id="ARBA00008511"/>
    </source>
</evidence>
<name>A0A8J8P2R8_HALGN</name>
<dbReference type="GO" id="GO:0070286">
    <property type="term" value="P:axonemal dynein complex assembly"/>
    <property type="evidence" value="ECO:0007669"/>
    <property type="project" value="InterPro"/>
</dbReference>
<accession>A0A8J8P2R8</accession>
<keyword evidence="5" id="KW-1185">Reference proteome</keyword>
<dbReference type="PANTHER" id="PTHR21083:SF0">
    <property type="entry name" value="DYNEIN AXONEMAL ASSEMBLY FACTOR 6"/>
    <property type="match status" value="1"/>
</dbReference>
<evidence type="ECO:0000313" key="5">
    <source>
        <dbReference type="Proteomes" id="UP000785679"/>
    </source>
</evidence>
<feature type="domain" description="PIH1D1/2/3 CS-like" evidence="3">
    <location>
        <begin position="104"/>
        <end position="200"/>
    </location>
</feature>
<sequence length="208" mass="23432">MEIDALKELVGINKDEDNGDQHVYGSALNPGSLGGKKKDELAKPNVKVEVKTFNRDAKGGATQESLKAYEEEQRKKKLQDEKTSIWTEEEVNIKQEELPDDRPQPKFDIKHKQHVGTEDVFLGLSDKDPSSMHCDSLLVEVWLPGARVNQVQLDIQGQQIVVQSPFHVLKQFLPYPVNKDKGKAKFDSDKGILSVTLPVIKKTIFDEL</sequence>
<dbReference type="Gene3D" id="2.60.40.790">
    <property type="match status" value="1"/>
</dbReference>
<dbReference type="InterPro" id="IPR008978">
    <property type="entry name" value="HSP20-like_chaperone"/>
</dbReference>
<dbReference type="GO" id="GO:0005737">
    <property type="term" value="C:cytoplasm"/>
    <property type="evidence" value="ECO:0007669"/>
    <property type="project" value="TreeGrafter"/>
</dbReference>
<evidence type="ECO:0000256" key="2">
    <source>
        <dbReference type="SAM" id="MobiDB-lite"/>
    </source>
</evidence>
<dbReference type="InterPro" id="IPR026697">
    <property type="entry name" value="DNAAF6"/>
</dbReference>
<dbReference type="OrthoDB" id="25887at2759"/>
<dbReference type="GO" id="GO:0045505">
    <property type="term" value="F:dynein intermediate chain binding"/>
    <property type="evidence" value="ECO:0007669"/>
    <property type="project" value="TreeGrafter"/>
</dbReference>
<organism evidence="4 5">
    <name type="scientific">Halteria grandinella</name>
    <dbReference type="NCBI Taxonomy" id="5974"/>
    <lineage>
        <taxon>Eukaryota</taxon>
        <taxon>Sar</taxon>
        <taxon>Alveolata</taxon>
        <taxon>Ciliophora</taxon>
        <taxon>Intramacronucleata</taxon>
        <taxon>Spirotrichea</taxon>
        <taxon>Stichotrichia</taxon>
        <taxon>Sporadotrichida</taxon>
        <taxon>Halteriidae</taxon>
        <taxon>Halteria</taxon>
    </lineage>
</organism>
<dbReference type="PANTHER" id="PTHR21083">
    <property type="entry name" value="TWISTER"/>
    <property type="match status" value="1"/>
</dbReference>
<protein>
    <recommendedName>
        <fullName evidence="3">PIH1D1/2/3 CS-like domain-containing protein</fullName>
    </recommendedName>
</protein>
<reference evidence="4" key="1">
    <citation type="submission" date="2019-06" db="EMBL/GenBank/DDBJ databases">
        <authorList>
            <person name="Zheng W."/>
        </authorList>
    </citation>
    <scope>NUCLEOTIDE SEQUENCE</scope>
    <source>
        <strain evidence="4">QDHG01</strain>
    </source>
</reference>
<comment type="similarity">
    <text evidence="1">Belongs to the PIH1 family.</text>
</comment>